<keyword evidence="1" id="KW-0812">Transmembrane</keyword>
<keyword evidence="1" id="KW-1133">Transmembrane helix</keyword>
<keyword evidence="1" id="KW-0472">Membrane</keyword>
<keyword evidence="3" id="KW-1185">Reference proteome</keyword>
<dbReference type="EMBL" id="CM001466">
    <property type="protein sequence ID" value="EHY88319.1"/>
    <property type="molecule type" value="Genomic_DNA"/>
</dbReference>
<evidence type="ECO:0000256" key="1">
    <source>
        <dbReference type="SAM" id="Phobius"/>
    </source>
</evidence>
<dbReference type="AlphaFoldDB" id="H8G780"/>
<dbReference type="RefSeq" id="WP_005439944.1">
    <property type="nucleotide sequence ID" value="NZ_CM001466.1"/>
</dbReference>
<reference evidence="2 3" key="1">
    <citation type="journal article" date="2012" name="Stand. Genomic Sci.">
        <title>Genome sequence of the soil bacterium Saccharomonospora azurea type strain (NA-128(T)).</title>
        <authorList>
            <person name="Klenk H.P."/>
            <person name="Held B."/>
            <person name="Lucas S."/>
            <person name="Lapidus A."/>
            <person name="Copeland A."/>
            <person name="Hammon N."/>
            <person name="Pitluck S."/>
            <person name="Goodwin L.A."/>
            <person name="Han C."/>
            <person name="Tapia R."/>
            <person name="Brambilla E.M."/>
            <person name="Potter G."/>
            <person name="Land M."/>
            <person name="Ivanova N."/>
            <person name="Rohde M."/>
            <person name="Goker M."/>
            <person name="Detter J.C."/>
            <person name="Kyrpides N.C."/>
            <person name="Woyke T."/>
        </authorList>
    </citation>
    <scope>NUCLEOTIDE SEQUENCE [LARGE SCALE GENOMIC DNA]</scope>
    <source>
        <strain evidence="2 3">NA-128</strain>
    </source>
</reference>
<dbReference type="Proteomes" id="UP000004705">
    <property type="component" value="Chromosome"/>
</dbReference>
<evidence type="ECO:0000313" key="3">
    <source>
        <dbReference type="Proteomes" id="UP000004705"/>
    </source>
</evidence>
<feature type="transmembrane region" description="Helical" evidence="1">
    <location>
        <begin position="12"/>
        <end position="29"/>
    </location>
</feature>
<sequence length="242" mass="26535">MVSSVDDLTINLLASVIAGTAVWLFQRLRRRRRDERRKRFFGLSDRAECVIVAPKHASAPTAHSVNRLDVAAIVEIATLARECGADVALKVQGQDVVFDTGFDAATEFCIGGPDGNTRMGAHLATFVPGASMDRYEDVGDKLTLWVGDESFPREPGESEFVLLAKVDTARPGRPMFLVCGQTAITNRAAARYLATHYRALAKRHGLDGRFCLILEVVRPDAYGHRVVRERGDYTAVAFAGRS</sequence>
<organism evidence="2 3">
    <name type="scientific">Saccharomonospora azurea NA-128</name>
    <dbReference type="NCBI Taxonomy" id="882081"/>
    <lineage>
        <taxon>Bacteria</taxon>
        <taxon>Bacillati</taxon>
        <taxon>Actinomycetota</taxon>
        <taxon>Actinomycetes</taxon>
        <taxon>Pseudonocardiales</taxon>
        <taxon>Pseudonocardiaceae</taxon>
        <taxon>Saccharomonospora</taxon>
    </lineage>
</organism>
<dbReference type="HOGENOM" id="CLU_096814_0_0_11"/>
<proteinExistence type="predicted"/>
<evidence type="ECO:0008006" key="4">
    <source>
        <dbReference type="Google" id="ProtNLM"/>
    </source>
</evidence>
<gene>
    <name evidence="2" type="ORF">SacazDRAFT_01389</name>
</gene>
<accession>H8G780</accession>
<name>H8G780_9PSEU</name>
<evidence type="ECO:0000313" key="2">
    <source>
        <dbReference type="EMBL" id="EHY88319.1"/>
    </source>
</evidence>
<protein>
    <recommendedName>
        <fullName evidence="4">Secreted protein</fullName>
    </recommendedName>
</protein>